<feature type="domain" description="Stereocilin LRR" evidence="9">
    <location>
        <begin position="334"/>
        <end position="546"/>
    </location>
</feature>
<dbReference type="InterPro" id="IPR010335">
    <property type="entry name" value="Mesothelin"/>
</dbReference>
<comment type="subcellular location">
    <subcellularLocation>
        <location evidence="1">Membrane</location>
    </subcellularLocation>
</comment>
<sequence length="1041" mass="114413">MSPRGVTVFISLLAVHSLTAMDHEQMMNMMQGYNNSMMTFPPLPPDFMKMATTLMAKCSKMGHPTPMMMEKLLNSSVVKDGMPPNPFLMLRTLLSSLPVPPGMTPPPLQPNDTMEVLPPEMDWYMTEKLQNCSGLPHLINIMRNSTDSTQCFMRAFVAPLSWTALVMNGSDIDSADFSLLLWGAKPFLQDMPPPILELPAQLQRPNLAVMMRTFSEVFSSLTAEQRAQISDWIKERVAQNYFNCSLNPSPSDKPNINPDRGYMEQQMPESNTEGEKGGKEEQTEKDEEGKKPKSNNQQEDKITEEKVEGEKGHPGPGPGCPPGMMWLKAEVMEMMGPFLTLLPTAEFQTVPKAELCQFFQAPQFPESFRGVRGVTPYLGRMLLGRLKKECLQDDKQVLLQQLSRLGSLACFYDDDATSLNASFSKTLLSQLGECENSGANTLTKQLVMTVVSSEKGDSLSPQTLQSLGSGVSALPLSQLDKLKTADVQETLSTFSKAKWIPAQAQTLASKLLREDEEVSGEKLVSLGSVVRGVASSLLQKAKAKALLGTEELETMSREMSSLQRTALLEGLRNGVNASALVRSISGPLLASLPLSTLEQADLQSVDELEGKNWTRAQSAFLVRKILGGTIQPKDIVKLNSAVQGVTCEMIDRVNKSDILEVAQTLTRSMRWLTVTQVCCSAKKLFSSLEQQRPGYFTNITDSELRAIPTPLLIHLPEKQILGLPDSVCSGFLAKMLEANLSTLPLSSRSRSALVERALACLKKNVSDLTPADITSLGPLVCELGPSRLSALAPDARNASLLALAKCQQIPRINRAAIFKLVKDVYGDPSSWSSSTMTVMGPLLLLNDSALSSLTYKPWLKSVLTDLRDSLPPPLSQPAPEEFRTQPDLSPLLKKLFFLTTTRAPATNVSRRRREALSMESPTLSLIEELGKGNVYWSPVQLANMSDEAFTEAVPILGGVRNYSIQQLEALRAKAIQVWGAAHSLSETQVRQLGCVCQGFNSAELQDLNITSPDTLELLSPCNWTHPQREAVWKGYAKRSLV</sequence>
<comment type="similarity">
    <text evidence="2">Belongs to the mesothelin family.</text>
</comment>
<evidence type="ECO:0000259" key="9">
    <source>
        <dbReference type="Pfam" id="PF21058"/>
    </source>
</evidence>
<keyword evidence="3 8" id="KW-0732">Signal</keyword>
<dbReference type="Pfam" id="PF21058">
    <property type="entry name" value="Stereocilin"/>
    <property type="match status" value="1"/>
</dbReference>
<evidence type="ECO:0000313" key="10">
    <source>
        <dbReference type="EMBL" id="KAG7469477.1"/>
    </source>
</evidence>
<evidence type="ECO:0000256" key="7">
    <source>
        <dbReference type="SAM" id="MobiDB-lite"/>
    </source>
</evidence>
<dbReference type="AlphaFoldDB" id="A0A9D3PVB6"/>
<accession>A0A9D3PVB6</accession>
<evidence type="ECO:0000256" key="3">
    <source>
        <dbReference type="ARBA" id="ARBA00022729"/>
    </source>
</evidence>
<evidence type="ECO:0000256" key="4">
    <source>
        <dbReference type="ARBA" id="ARBA00022889"/>
    </source>
</evidence>
<keyword evidence="5" id="KW-0472">Membrane</keyword>
<feature type="signal peptide" evidence="8">
    <location>
        <begin position="1"/>
        <end position="20"/>
    </location>
</feature>
<evidence type="ECO:0000256" key="8">
    <source>
        <dbReference type="SAM" id="SignalP"/>
    </source>
</evidence>
<dbReference type="InterPro" id="IPR048992">
    <property type="entry name" value="Stereocilin_LRR"/>
</dbReference>
<feature type="compositionally biased region" description="Polar residues" evidence="7">
    <location>
        <begin position="243"/>
        <end position="254"/>
    </location>
</feature>
<comment type="caution">
    <text evidence="10">The sequence shown here is derived from an EMBL/GenBank/DDBJ whole genome shotgun (WGS) entry which is preliminary data.</text>
</comment>
<feature type="region of interest" description="Disordered" evidence="7">
    <location>
        <begin position="243"/>
        <end position="322"/>
    </location>
</feature>
<evidence type="ECO:0000256" key="5">
    <source>
        <dbReference type="ARBA" id="ARBA00023136"/>
    </source>
</evidence>
<dbReference type="GO" id="GO:0009986">
    <property type="term" value="C:cell surface"/>
    <property type="evidence" value="ECO:0007669"/>
    <property type="project" value="TreeGrafter"/>
</dbReference>
<feature type="compositionally biased region" description="Basic and acidic residues" evidence="7">
    <location>
        <begin position="273"/>
        <end position="291"/>
    </location>
</feature>
<dbReference type="GO" id="GO:0007160">
    <property type="term" value="P:cell-matrix adhesion"/>
    <property type="evidence" value="ECO:0007669"/>
    <property type="project" value="TreeGrafter"/>
</dbReference>
<proteinExistence type="inferred from homology"/>
<dbReference type="Proteomes" id="UP001046870">
    <property type="component" value="Chromosome 10"/>
</dbReference>
<dbReference type="EMBL" id="JAFDVH010000010">
    <property type="protein sequence ID" value="KAG7469477.1"/>
    <property type="molecule type" value="Genomic_DNA"/>
</dbReference>
<evidence type="ECO:0000256" key="6">
    <source>
        <dbReference type="ARBA" id="ARBA00023180"/>
    </source>
</evidence>
<evidence type="ECO:0000256" key="2">
    <source>
        <dbReference type="ARBA" id="ARBA00011016"/>
    </source>
</evidence>
<keyword evidence="6" id="KW-0325">Glycoprotein</keyword>
<name>A0A9D3PVB6_MEGAT</name>
<feature type="compositionally biased region" description="Basic and acidic residues" evidence="7">
    <location>
        <begin position="298"/>
        <end position="313"/>
    </location>
</feature>
<dbReference type="GO" id="GO:0016020">
    <property type="term" value="C:membrane"/>
    <property type="evidence" value="ECO:0007669"/>
    <property type="project" value="UniProtKB-SubCell"/>
</dbReference>
<organism evidence="10 11">
    <name type="scientific">Megalops atlanticus</name>
    <name type="common">Tarpon</name>
    <name type="synonym">Clupea gigantea</name>
    <dbReference type="NCBI Taxonomy" id="7932"/>
    <lineage>
        <taxon>Eukaryota</taxon>
        <taxon>Metazoa</taxon>
        <taxon>Chordata</taxon>
        <taxon>Craniata</taxon>
        <taxon>Vertebrata</taxon>
        <taxon>Euteleostomi</taxon>
        <taxon>Actinopterygii</taxon>
        <taxon>Neopterygii</taxon>
        <taxon>Teleostei</taxon>
        <taxon>Elopiformes</taxon>
        <taxon>Megalopidae</taxon>
        <taxon>Megalops</taxon>
    </lineage>
</organism>
<keyword evidence="4" id="KW-0130">Cell adhesion</keyword>
<reference evidence="10" key="1">
    <citation type="submission" date="2021-01" db="EMBL/GenBank/DDBJ databases">
        <authorList>
            <person name="Zahm M."/>
            <person name="Roques C."/>
            <person name="Cabau C."/>
            <person name="Klopp C."/>
            <person name="Donnadieu C."/>
            <person name="Jouanno E."/>
            <person name="Lampietro C."/>
            <person name="Louis A."/>
            <person name="Herpin A."/>
            <person name="Echchiki A."/>
            <person name="Berthelot C."/>
            <person name="Parey E."/>
            <person name="Roest-Crollius H."/>
            <person name="Braasch I."/>
            <person name="Postlethwait J."/>
            <person name="Bobe J."/>
            <person name="Montfort J."/>
            <person name="Bouchez O."/>
            <person name="Begum T."/>
            <person name="Mejri S."/>
            <person name="Adams A."/>
            <person name="Chen W.-J."/>
            <person name="Guiguen Y."/>
        </authorList>
    </citation>
    <scope>NUCLEOTIDE SEQUENCE</scope>
    <source>
        <strain evidence="10">YG-15Mar2019-1</strain>
        <tissue evidence="10">Brain</tissue>
    </source>
</reference>
<gene>
    <name evidence="10" type="ORF">MATL_G00129310</name>
</gene>
<dbReference type="PANTHER" id="PTHR23412">
    <property type="entry name" value="STEREOCILIN RELATED"/>
    <property type="match status" value="1"/>
</dbReference>
<protein>
    <recommendedName>
        <fullName evidence="9">Stereocilin LRR domain-containing protein</fullName>
    </recommendedName>
</protein>
<dbReference type="PANTHER" id="PTHR23412:SF21">
    <property type="entry name" value="OTOANCORIN ISOFORM X1"/>
    <property type="match status" value="1"/>
</dbReference>
<feature type="chain" id="PRO_5038417985" description="Stereocilin LRR domain-containing protein" evidence="8">
    <location>
        <begin position="21"/>
        <end position="1041"/>
    </location>
</feature>
<evidence type="ECO:0000313" key="11">
    <source>
        <dbReference type="Proteomes" id="UP001046870"/>
    </source>
</evidence>
<dbReference type="InterPro" id="IPR026664">
    <property type="entry name" value="Stereocilin-rel"/>
</dbReference>
<keyword evidence="11" id="KW-1185">Reference proteome</keyword>
<dbReference type="OrthoDB" id="8195838at2759"/>
<evidence type="ECO:0000256" key="1">
    <source>
        <dbReference type="ARBA" id="ARBA00004370"/>
    </source>
</evidence>
<dbReference type="Pfam" id="PF06060">
    <property type="entry name" value="Mesothelin"/>
    <property type="match status" value="1"/>
</dbReference>